<proteinExistence type="predicted"/>
<dbReference type="InterPro" id="IPR018062">
    <property type="entry name" value="HTH_AraC-typ_CS"/>
</dbReference>
<protein>
    <submittedName>
        <fullName evidence="5">AraC family transcriptional regulator</fullName>
    </submittedName>
</protein>
<organism evidence="5 6">
    <name type="scientific">Rossellomorea aquimaris</name>
    <dbReference type="NCBI Taxonomy" id="189382"/>
    <lineage>
        <taxon>Bacteria</taxon>
        <taxon>Bacillati</taxon>
        <taxon>Bacillota</taxon>
        <taxon>Bacilli</taxon>
        <taxon>Bacillales</taxon>
        <taxon>Bacillaceae</taxon>
        <taxon>Rossellomorea</taxon>
    </lineage>
</organism>
<dbReference type="InterPro" id="IPR014710">
    <property type="entry name" value="RmlC-like_jellyroll"/>
</dbReference>
<dbReference type="PANTHER" id="PTHR43280:SF2">
    <property type="entry name" value="HTH-TYPE TRANSCRIPTIONAL REGULATOR EXSA"/>
    <property type="match status" value="1"/>
</dbReference>
<accession>A0A5D4TM26</accession>
<comment type="caution">
    <text evidence="5">The sequence shown here is derived from an EMBL/GenBank/DDBJ whole genome shotgun (WGS) entry which is preliminary data.</text>
</comment>
<dbReference type="Pfam" id="PF12833">
    <property type="entry name" value="HTH_18"/>
    <property type="match status" value="1"/>
</dbReference>
<dbReference type="Gene3D" id="2.60.120.10">
    <property type="entry name" value="Jelly Rolls"/>
    <property type="match status" value="1"/>
</dbReference>
<dbReference type="RefSeq" id="WP_148970174.1">
    <property type="nucleotide sequence ID" value="NZ_JBNIKW010000005.1"/>
</dbReference>
<keyword evidence="2" id="KW-0238">DNA-binding</keyword>
<evidence type="ECO:0000313" key="6">
    <source>
        <dbReference type="Proteomes" id="UP000324269"/>
    </source>
</evidence>
<dbReference type="PROSITE" id="PS01124">
    <property type="entry name" value="HTH_ARAC_FAMILY_2"/>
    <property type="match status" value="1"/>
</dbReference>
<dbReference type="Proteomes" id="UP000324269">
    <property type="component" value="Unassembled WGS sequence"/>
</dbReference>
<dbReference type="GO" id="GO:0043565">
    <property type="term" value="F:sequence-specific DNA binding"/>
    <property type="evidence" value="ECO:0007669"/>
    <property type="project" value="InterPro"/>
</dbReference>
<gene>
    <name evidence="5" type="ORF">FZC85_16790</name>
</gene>
<dbReference type="PROSITE" id="PS00041">
    <property type="entry name" value="HTH_ARAC_FAMILY_1"/>
    <property type="match status" value="1"/>
</dbReference>
<evidence type="ECO:0000313" key="5">
    <source>
        <dbReference type="EMBL" id="TYS83652.1"/>
    </source>
</evidence>
<evidence type="ECO:0000259" key="4">
    <source>
        <dbReference type="PROSITE" id="PS01124"/>
    </source>
</evidence>
<dbReference type="InterPro" id="IPR018060">
    <property type="entry name" value="HTH_AraC"/>
</dbReference>
<dbReference type="InterPro" id="IPR020449">
    <property type="entry name" value="Tscrpt_reg_AraC-type_HTH"/>
</dbReference>
<dbReference type="SMART" id="SM00342">
    <property type="entry name" value="HTH_ARAC"/>
    <property type="match status" value="1"/>
</dbReference>
<dbReference type="PANTHER" id="PTHR43280">
    <property type="entry name" value="ARAC-FAMILY TRANSCRIPTIONAL REGULATOR"/>
    <property type="match status" value="1"/>
</dbReference>
<dbReference type="SUPFAM" id="SSF46689">
    <property type="entry name" value="Homeodomain-like"/>
    <property type="match status" value="2"/>
</dbReference>
<evidence type="ECO:0000256" key="2">
    <source>
        <dbReference type="ARBA" id="ARBA00023125"/>
    </source>
</evidence>
<keyword evidence="3" id="KW-0804">Transcription</keyword>
<evidence type="ECO:0000256" key="3">
    <source>
        <dbReference type="ARBA" id="ARBA00023163"/>
    </source>
</evidence>
<evidence type="ECO:0000256" key="1">
    <source>
        <dbReference type="ARBA" id="ARBA00023015"/>
    </source>
</evidence>
<dbReference type="CDD" id="cd02208">
    <property type="entry name" value="cupin_RmlC-like"/>
    <property type="match status" value="1"/>
</dbReference>
<dbReference type="AlphaFoldDB" id="A0A5D4TM26"/>
<feature type="domain" description="HTH araC/xylS-type" evidence="4">
    <location>
        <begin position="157"/>
        <end position="253"/>
    </location>
</feature>
<dbReference type="SUPFAM" id="SSF51215">
    <property type="entry name" value="Regulatory protein AraC"/>
    <property type="match status" value="1"/>
</dbReference>
<reference evidence="5 6" key="1">
    <citation type="submission" date="2019-08" db="EMBL/GenBank/DDBJ databases">
        <title>Bacillus genomes from the desert of Cuatro Cienegas, Coahuila.</title>
        <authorList>
            <person name="Olmedo-Alvarez G."/>
        </authorList>
    </citation>
    <scope>NUCLEOTIDE SEQUENCE [LARGE SCALE GENOMIC DNA]</scope>
    <source>
        <strain evidence="5 6">CH87b_3T</strain>
    </source>
</reference>
<keyword evidence="1" id="KW-0805">Transcription regulation</keyword>
<dbReference type="InterPro" id="IPR037923">
    <property type="entry name" value="HTH-like"/>
</dbReference>
<dbReference type="Gene3D" id="1.10.10.60">
    <property type="entry name" value="Homeodomain-like"/>
    <property type="match status" value="2"/>
</dbReference>
<sequence length="253" mass="29781">MVNIQGVYHDVNPKWSIGKDRGCDTLVYVSQGKVMYWINDECLELEKGEILYIPQAMNRAWENHPDEWHQKYTVVFLWEGQSLEKSLHFTKQNTFFRFKTPNAPYYEQRFSTLFIQFLGGRPYFELMSRYVLSELLTLIAQECSEQRTTPAKERIAREIQEYLLCNFRRNVTIEELAALAGISPNYVTVLFREVVGNTPIQYLHQIRINTALNLLNNTQMSISEIAEYLGYCDQSYFNRMFKKWMGVAPSHIV</sequence>
<name>A0A5D4TM26_9BACI</name>
<dbReference type="GO" id="GO:0003700">
    <property type="term" value="F:DNA-binding transcription factor activity"/>
    <property type="evidence" value="ECO:0007669"/>
    <property type="project" value="InterPro"/>
</dbReference>
<dbReference type="PRINTS" id="PR00032">
    <property type="entry name" value="HTHARAC"/>
</dbReference>
<dbReference type="InterPro" id="IPR009057">
    <property type="entry name" value="Homeodomain-like_sf"/>
</dbReference>
<dbReference type="OrthoDB" id="345425at2"/>
<dbReference type="EMBL" id="VTEZ01000005">
    <property type="protein sequence ID" value="TYS83652.1"/>
    <property type="molecule type" value="Genomic_DNA"/>
</dbReference>